<feature type="region of interest" description="Disordered" evidence="1">
    <location>
        <begin position="457"/>
        <end position="530"/>
    </location>
</feature>
<feature type="compositionally biased region" description="Basic and acidic residues" evidence="1">
    <location>
        <begin position="469"/>
        <end position="485"/>
    </location>
</feature>
<gene>
    <name evidence="2" type="ORF">D9615_006102</name>
</gene>
<feature type="compositionally biased region" description="Polar residues" evidence="1">
    <location>
        <begin position="164"/>
        <end position="181"/>
    </location>
</feature>
<feature type="region of interest" description="Disordered" evidence="1">
    <location>
        <begin position="355"/>
        <end position="409"/>
    </location>
</feature>
<feature type="region of interest" description="Disordered" evidence="1">
    <location>
        <begin position="584"/>
        <end position="703"/>
    </location>
</feature>
<feature type="compositionally biased region" description="Gly residues" evidence="1">
    <location>
        <begin position="668"/>
        <end position="689"/>
    </location>
</feature>
<accession>A0A8H5HBC9</accession>
<organism evidence="2 3">
    <name type="scientific">Tricholomella constricta</name>
    <dbReference type="NCBI Taxonomy" id="117010"/>
    <lineage>
        <taxon>Eukaryota</taxon>
        <taxon>Fungi</taxon>
        <taxon>Dikarya</taxon>
        <taxon>Basidiomycota</taxon>
        <taxon>Agaricomycotina</taxon>
        <taxon>Agaricomycetes</taxon>
        <taxon>Agaricomycetidae</taxon>
        <taxon>Agaricales</taxon>
        <taxon>Tricholomatineae</taxon>
        <taxon>Lyophyllaceae</taxon>
        <taxon>Tricholomella</taxon>
    </lineage>
</organism>
<proteinExistence type="predicted"/>
<feature type="compositionally biased region" description="Basic and acidic residues" evidence="1">
    <location>
        <begin position="63"/>
        <end position="90"/>
    </location>
</feature>
<evidence type="ECO:0000256" key="1">
    <source>
        <dbReference type="SAM" id="MobiDB-lite"/>
    </source>
</evidence>
<dbReference type="EMBL" id="JAACJP010000014">
    <property type="protein sequence ID" value="KAF5380148.1"/>
    <property type="molecule type" value="Genomic_DNA"/>
</dbReference>
<feature type="compositionally biased region" description="Low complexity" evidence="1">
    <location>
        <begin position="8"/>
        <end position="28"/>
    </location>
</feature>
<feature type="region of interest" description="Disordered" evidence="1">
    <location>
        <begin position="125"/>
        <end position="222"/>
    </location>
</feature>
<feature type="compositionally biased region" description="Low complexity" evidence="1">
    <location>
        <begin position="364"/>
        <end position="386"/>
    </location>
</feature>
<evidence type="ECO:0000313" key="3">
    <source>
        <dbReference type="Proteomes" id="UP000565441"/>
    </source>
</evidence>
<feature type="region of interest" description="Disordered" evidence="1">
    <location>
        <begin position="1"/>
        <end position="109"/>
    </location>
</feature>
<evidence type="ECO:0000313" key="2">
    <source>
        <dbReference type="EMBL" id="KAF5380148.1"/>
    </source>
</evidence>
<reference evidence="2 3" key="1">
    <citation type="journal article" date="2020" name="ISME J.">
        <title>Uncovering the hidden diversity of litter-decomposition mechanisms in mushroom-forming fungi.</title>
        <authorList>
            <person name="Floudas D."/>
            <person name="Bentzer J."/>
            <person name="Ahren D."/>
            <person name="Johansson T."/>
            <person name="Persson P."/>
            <person name="Tunlid A."/>
        </authorList>
    </citation>
    <scope>NUCLEOTIDE SEQUENCE [LARGE SCALE GENOMIC DNA]</scope>
    <source>
        <strain evidence="2 3">CBS 661.87</strain>
    </source>
</reference>
<feature type="compositionally biased region" description="Basic residues" evidence="1">
    <location>
        <begin position="189"/>
        <end position="200"/>
    </location>
</feature>
<dbReference type="Proteomes" id="UP000565441">
    <property type="component" value="Unassembled WGS sequence"/>
</dbReference>
<keyword evidence="3" id="KW-1185">Reference proteome</keyword>
<feature type="compositionally biased region" description="Low complexity" evidence="1">
    <location>
        <begin position="91"/>
        <end position="101"/>
    </location>
</feature>
<name>A0A8H5HBC9_9AGAR</name>
<comment type="caution">
    <text evidence="2">The sequence shown here is derived from an EMBL/GenBank/DDBJ whole genome shotgun (WGS) entry which is preliminary data.</text>
</comment>
<feature type="compositionally biased region" description="Polar residues" evidence="1">
    <location>
        <begin position="210"/>
        <end position="220"/>
    </location>
</feature>
<dbReference type="AlphaFoldDB" id="A0A8H5HBC9"/>
<feature type="region of interest" description="Disordered" evidence="1">
    <location>
        <begin position="234"/>
        <end position="326"/>
    </location>
</feature>
<protein>
    <submittedName>
        <fullName evidence="2">Uncharacterized protein</fullName>
    </submittedName>
</protein>
<sequence length="703" mass="75768">MATPPSPTITSPSLTQSTSNSNSTSTPSTSPPQPTTPPRSSRSRTRYPDLGRVPLHRRGTSKTYERLEDLLREAGYKETRVFTPEGERGEGSAQQDTQSSDQGGGVKNSVGAFVGFLAGLMPNATASRSTSSLGLKPDEGRAYSPPVSPLAQRQSQKQKERQETVSLSESHSPSYMTSSIESLEPTPRANRRRPPSRSRSHTPLPPPSIYSHSQSSQQDLQRPKHLLVHRATDQYSYTSSRRPPIQSHTSQTSLLHHSSNNMSSLSHPHIAQPQPSRAGAYLRHMASAPNMPKRPKSTPTHNKQRRKTLFLNDSDTDSKNDYDAGPPLPPTWLESVARAVLFGGMAAYIGGPSIVDPPPPLQPQSPVARPKTLRSTRSSISQISSHQRTKHLSRPHASPRSGLWDRTNKGKGLSVSSVGGLLAPPQLFAQIERGRAGTSASEVSRIRVVCRSAPTSRASSVVRGGGGDVGKEKRDRVRSGKEREHARRRGRGRTAERDRLPSLANTRTEGDGWVGGKRKKTIGAGQGQGQGNRYLSGWGVEAESSDEGGYEGLSSSEEEGELDLAKMLVNPKRQHSIKSLRKHLAAPMNEGASASSKLMKAAGMTAARGSRSGSVRQSIREDPDWDGSEAEEWGRGWVQKSARRRNSEEDDDDESFAEFFGEGRGEGLGRSGGGGRIFGSGRSGTGGSRLGIPGPWGLIGGGS</sequence>
<dbReference type="OrthoDB" id="2536714at2759"/>
<feature type="compositionally biased region" description="Low complexity" evidence="1">
    <location>
        <begin position="246"/>
        <end position="267"/>
    </location>
</feature>